<evidence type="ECO:0000313" key="4">
    <source>
        <dbReference type="EMBL" id="PNP89377.1"/>
    </source>
</evidence>
<dbReference type="Proteomes" id="UP000236500">
    <property type="component" value="Unassembled WGS sequence"/>
</dbReference>
<evidence type="ECO:0000256" key="1">
    <source>
        <dbReference type="ARBA" id="ARBA00022729"/>
    </source>
</evidence>
<accession>A0ABX4XJY6</accession>
<dbReference type="InterPro" id="IPR029051">
    <property type="entry name" value="DUF4352"/>
</dbReference>
<gene>
    <name evidence="4" type="ORF">BMT55_12830</name>
</gene>
<organism evidence="4 5">
    <name type="scientific">Listeria newyorkensis</name>
    <dbReference type="NCBI Taxonomy" id="1497681"/>
    <lineage>
        <taxon>Bacteria</taxon>
        <taxon>Bacillati</taxon>
        <taxon>Bacillota</taxon>
        <taxon>Bacilli</taxon>
        <taxon>Bacillales</taxon>
        <taxon>Listeriaceae</taxon>
        <taxon>Listeria</taxon>
    </lineage>
</organism>
<feature type="chain" id="PRO_5046326228" description="DUF4352 domain-containing protein" evidence="2">
    <location>
        <begin position="22"/>
        <end position="155"/>
    </location>
</feature>
<feature type="domain" description="DUF4352" evidence="3">
    <location>
        <begin position="36"/>
        <end position="140"/>
    </location>
</feature>
<name>A0ABX4XJY6_9LIST</name>
<sequence length="155" mass="16790">MKKVTLIFTSLMIAFSLVGCAANSNDQKEETAIKNEIGKTVDTSNNLQIKVTKVATGFGESSDKKDMLQVTFSVKNTDKVTSGAGAADFKVKADNDKTYDVYGLEAKNFGTEIKAGQTITGTGYYEIPAKTKTVTVYYAPLGKKKAQWQLKVPAK</sequence>
<proteinExistence type="predicted"/>
<keyword evidence="1 2" id="KW-0732">Signal</keyword>
<evidence type="ECO:0000259" key="3">
    <source>
        <dbReference type="Pfam" id="PF11611"/>
    </source>
</evidence>
<protein>
    <recommendedName>
        <fullName evidence="3">DUF4352 domain-containing protein</fullName>
    </recommendedName>
</protein>
<evidence type="ECO:0000313" key="5">
    <source>
        <dbReference type="Proteomes" id="UP000236500"/>
    </source>
</evidence>
<feature type="signal peptide" evidence="2">
    <location>
        <begin position="1"/>
        <end position="21"/>
    </location>
</feature>
<dbReference type="InterPro" id="IPR029050">
    <property type="entry name" value="Immunoprotect_excell_Ig-like"/>
</dbReference>
<keyword evidence="5" id="KW-1185">Reference proteome</keyword>
<dbReference type="EMBL" id="MPDH01000017">
    <property type="protein sequence ID" value="PNP89377.1"/>
    <property type="molecule type" value="Genomic_DNA"/>
</dbReference>
<dbReference type="Pfam" id="PF11611">
    <property type="entry name" value="DUF4352"/>
    <property type="match status" value="1"/>
</dbReference>
<reference evidence="4 5" key="1">
    <citation type="submission" date="2016-11" db="EMBL/GenBank/DDBJ databases">
        <title>Whole Genome Sequence of Listeria newyorkensis.</title>
        <authorList>
            <person name="Frink S."/>
            <person name="Morales C."/>
            <person name="Kiang D."/>
        </authorList>
    </citation>
    <scope>NUCLEOTIDE SEQUENCE [LARGE SCALE GENOMIC DNA]</scope>
    <source>
        <strain evidence="4 5">F1604011-044</strain>
    </source>
</reference>
<comment type="caution">
    <text evidence="4">The sequence shown here is derived from an EMBL/GenBank/DDBJ whole genome shotgun (WGS) entry which is preliminary data.</text>
</comment>
<evidence type="ECO:0000256" key="2">
    <source>
        <dbReference type="SAM" id="SignalP"/>
    </source>
</evidence>
<dbReference type="PROSITE" id="PS51257">
    <property type="entry name" value="PROKAR_LIPOPROTEIN"/>
    <property type="match status" value="1"/>
</dbReference>
<dbReference type="RefSeq" id="WP_036090202.1">
    <property type="nucleotide sequence ID" value="NZ_BJEY01000016.1"/>
</dbReference>
<dbReference type="Gene3D" id="2.60.40.1240">
    <property type="match status" value="1"/>
</dbReference>